<sequence length="96" mass="10712">MIPLSLLMYDKLPYVRTMERGKGRSLPASVYLRPSSISPRPLIYPPTLCSLRLRIRVRSCAFQSGRRCGGCYGDFIRGDELPDHVLDNGSGGIRPS</sequence>
<gene>
    <name evidence="1" type="ORF">GCM10010917_16270</name>
</gene>
<comment type="caution">
    <text evidence="1">The sequence shown here is derived from an EMBL/GenBank/DDBJ whole genome shotgun (WGS) entry which is preliminary data.</text>
</comment>
<evidence type="ECO:0000313" key="2">
    <source>
        <dbReference type="Proteomes" id="UP000609323"/>
    </source>
</evidence>
<accession>A0ABQ1FYU0</accession>
<reference evidence="2" key="1">
    <citation type="journal article" date="2019" name="Int. J. Syst. Evol. Microbiol.">
        <title>The Global Catalogue of Microorganisms (GCM) 10K type strain sequencing project: providing services to taxonomists for standard genome sequencing and annotation.</title>
        <authorList>
            <consortium name="The Broad Institute Genomics Platform"/>
            <consortium name="The Broad Institute Genome Sequencing Center for Infectious Disease"/>
            <person name="Wu L."/>
            <person name="Ma J."/>
        </authorList>
    </citation>
    <scope>NUCLEOTIDE SEQUENCE [LARGE SCALE GENOMIC DNA]</scope>
    <source>
        <strain evidence="2">CGMCC 1.15044</strain>
    </source>
</reference>
<organism evidence="1 2">
    <name type="scientific">Paenibacillus physcomitrellae</name>
    <dbReference type="NCBI Taxonomy" id="1619311"/>
    <lineage>
        <taxon>Bacteria</taxon>
        <taxon>Bacillati</taxon>
        <taxon>Bacillota</taxon>
        <taxon>Bacilli</taxon>
        <taxon>Bacillales</taxon>
        <taxon>Paenibacillaceae</taxon>
        <taxon>Paenibacillus</taxon>
    </lineage>
</organism>
<dbReference type="EMBL" id="BMHF01000004">
    <property type="protein sequence ID" value="GGA31870.1"/>
    <property type="molecule type" value="Genomic_DNA"/>
</dbReference>
<dbReference type="Proteomes" id="UP000609323">
    <property type="component" value="Unassembled WGS sequence"/>
</dbReference>
<protein>
    <submittedName>
        <fullName evidence="1">Uncharacterized protein</fullName>
    </submittedName>
</protein>
<proteinExistence type="predicted"/>
<name>A0ABQ1FYU0_9BACL</name>
<evidence type="ECO:0000313" key="1">
    <source>
        <dbReference type="EMBL" id="GGA31870.1"/>
    </source>
</evidence>
<keyword evidence="2" id="KW-1185">Reference proteome</keyword>